<keyword evidence="8" id="KW-0963">Cytoplasm</keyword>
<comment type="subcellular location">
    <subcellularLocation>
        <location evidence="8">Cytoplasm</location>
    </subcellularLocation>
</comment>
<evidence type="ECO:0000256" key="7">
    <source>
        <dbReference type="ARBA" id="ARBA00048478"/>
    </source>
</evidence>
<accession>A0A6J4U364</accession>
<comment type="catalytic activity">
    <reaction evidence="7 8">
        <text>CMP + ATP = CDP + ADP</text>
        <dbReference type="Rhea" id="RHEA:11600"/>
        <dbReference type="ChEBI" id="CHEBI:30616"/>
        <dbReference type="ChEBI" id="CHEBI:58069"/>
        <dbReference type="ChEBI" id="CHEBI:60377"/>
        <dbReference type="ChEBI" id="CHEBI:456216"/>
        <dbReference type="EC" id="2.7.4.25"/>
    </reaction>
</comment>
<evidence type="ECO:0000313" key="10">
    <source>
        <dbReference type="EMBL" id="CAA9538846.1"/>
    </source>
</evidence>
<evidence type="ECO:0000256" key="3">
    <source>
        <dbReference type="ARBA" id="ARBA00022741"/>
    </source>
</evidence>
<dbReference type="EMBL" id="CADCWC010000248">
    <property type="protein sequence ID" value="CAA9538846.1"/>
    <property type="molecule type" value="Genomic_DNA"/>
</dbReference>
<evidence type="ECO:0000256" key="1">
    <source>
        <dbReference type="ARBA" id="ARBA00009427"/>
    </source>
</evidence>
<keyword evidence="3 8" id="KW-0547">Nucleotide-binding</keyword>
<protein>
    <recommendedName>
        <fullName evidence="8">Cytidylate kinase</fullName>
        <shortName evidence="8">CK</shortName>
        <ecNumber evidence="8">2.7.4.25</ecNumber>
    </recommendedName>
    <alternativeName>
        <fullName evidence="8">Cytidine monophosphate kinase</fullName>
        <shortName evidence="8">CMP kinase</shortName>
    </alternativeName>
</protein>
<feature type="binding site" evidence="8">
    <location>
        <begin position="7"/>
        <end position="15"/>
    </location>
    <ligand>
        <name>ATP</name>
        <dbReference type="ChEBI" id="CHEBI:30616"/>
    </ligand>
</feature>
<dbReference type="SUPFAM" id="SSF52540">
    <property type="entry name" value="P-loop containing nucleoside triphosphate hydrolases"/>
    <property type="match status" value="1"/>
</dbReference>
<dbReference type="HAMAP" id="MF_00238">
    <property type="entry name" value="Cytidyl_kinase_type1"/>
    <property type="match status" value="1"/>
</dbReference>
<evidence type="ECO:0000256" key="8">
    <source>
        <dbReference type="HAMAP-Rule" id="MF_00238"/>
    </source>
</evidence>
<feature type="domain" description="Cytidylate kinase" evidence="9">
    <location>
        <begin position="3"/>
        <end position="185"/>
    </location>
</feature>
<reference evidence="10" key="1">
    <citation type="submission" date="2020-02" db="EMBL/GenBank/DDBJ databases">
        <authorList>
            <person name="Meier V. D."/>
        </authorList>
    </citation>
    <scope>NUCLEOTIDE SEQUENCE</scope>
    <source>
        <strain evidence="10">AVDCRST_MAG79</strain>
    </source>
</reference>
<dbReference type="GO" id="GO:0005524">
    <property type="term" value="F:ATP binding"/>
    <property type="evidence" value="ECO:0007669"/>
    <property type="project" value="UniProtKB-UniRule"/>
</dbReference>
<gene>
    <name evidence="8" type="primary">cmk</name>
    <name evidence="10" type="ORF">AVDCRST_MAG79-1656</name>
</gene>
<keyword evidence="5 8" id="KW-0067">ATP-binding</keyword>
<evidence type="ECO:0000256" key="2">
    <source>
        <dbReference type="ARBA" id="ARBA00022679"/>
    </source>
</evidence>
<keyword evidence="2 8" id="KW-0808">Transferase</keyword>
<keyword evidence="4 8" id="KW-0418">Kinase</keyword>
<dbReference type="Gene3D" id="3.40.50.300">
    <property type="entry name" value="P-loop containing nucleotide triphosphate hydrolases"/>
    <property type="match status" value="1"/>
</dbReference>
<dbReference type="GO" id="GO:0005737">
    <property type="term" value="C:cytoplasm"/>
    <property type="evidence" value="ECO:0007669"/>
    <property type="project" value="UniProtKB-SubCell"/>
</dbReference>
<dbReference type="GO" id="GO:0036431">
    <property type="term" value="F:dCMP kinase activity"/>
    <property type="evidence" value="ECO:0007669"/>
    <property type="project" value="InterPro"/>
</dbReference>
<comment type="catalytic activity">
    <reaction evidence="6 8">
        <text>dCMP + ATP = dCDP + ADP</text>
        <dbReference type="Rhea" id="RHEA:25094"/>
        <dbReference type="ChEBI" id="CHEBI:30616"/>
        <dbReference type="ChEBI" id="CHEBI:57566"/>
        <dbReference type="ChEBI" id="CHEBI:58593"/>
        <dbReference type="ChEBI" id="CHEBI:456216"/>
        <dbReference type="EC" id="2.7.4.25"/>
    </reaction>
</comment>
<dbReference type="AlphaFoldDB" id="A0A6J4U364"/>
<evidence type="ECO:0000256" key="4">
    <source>
        <dbReference type="ARBA" id="ARBA00022777"/>
    </source>
</evidence>
<organism evidence="10">
    <name type="scientific">uncultured Thermoleophilia bacterium</name>
    <dbReference type="NCBI Taxonomy" id="1497501"/>
    <lineage>
        <taxon>Bacteria</taxon>
        <taxon>Bacillati</taxon>
        <taxon>Actinomycetota</taxon>
        <taxon>Thermoleophilia</taxon>
        <taxon>environmental samples</taxon>
    </lineage>
</organism>
<proteinExistence type="inferred from homology"/>
<name>A0A6J4U364_9ACTN</name>
<dbReference type="GO" id="GO:0006220">
    <property type="term" value="P:pyrimidine nucleotide metabolic process"/>
    <property type="evidence" value="ECO:0007669"/>
    <property type="project" value="UniProtKB-UniRule"/>
</dbReference>
<evidence type="ECO:0000259" key="9">
    <source>
        <dbReference type="Pfam" id="PF02224"/>
    </source>
</evidence>
<evidence type="ECO:0000256" key="5">
    <source>
        <dbReference type="ARBA" id="ARBA00022840"/>
    </source>
</evidence>
<dbReference type="InterPro" id="IPR011994">
    <property type="entry name" value="Cytidylate_kinase_dom"/>
</dbReference>
<dbReference type="InterPro" id="IPR027417">
    <property type="entry name" value="P-loop_NTPase"/>
</dbReference>
<dbReference type="EC" id="2.7.4.25" evidence="8"/>
<evidence type="ECO:0000256" key="6">
    <source>
        <dbReference type="ARBA" id="ARBA00047615"/>
    </source>
</evidence>
<sequence length="190" mass="20357">MIVTIDGPAGAGKSTVARLLAERLGYRYLDTGAMYRAVTLHLLEHGGDAEAVAASGAWQSLADDPRLRGPEVNEAVSDVAGRPEVRRALRGVQRSFLRRGDAVAEGRDIGEVVWPEAELKVWLDADPAVRAARRMQEVGSERAGDAILERDRRDAVQTVRPDGSVVIDTGPLDVAEVVDRIAALVAARSA</sequence>
<comment type="similarity">
    <text evidence="1 8">Belongs to the cytidylate kinase family. Type 1 subfamily.</text>
</comment>
<dbReference type="Pfam" id="PF02224">
    <property type="entry name" value="Cytidylate_kin"/>
    <property type="match status" value="1"/>
</dbReference>
<dbReference type="CDD" id="cd02020">
    <property type="entry name" value="CMPK"/>
    <property type="match status" value="1"/>
</dbReference>
<dbReference type="InterPro" id="IPR003136">
    <property type="entry name" value="Cytidylate_kin"/>
</dbReference>